<dbReference type="EMBL" id="GG692419">
    <property type="protein sequence ID" value="EER45784.1"/>
    <property type="molecule type" value="Genomic_DNA"/>
</dbReference>
<keyword evidence="2" id="KW-0479">Metal-binding</keyword>
<evidence type="ECO:0000313" key="6">
    <source>
        <dbReference type="Proteomes" id="UP000002624"/>
    </source>
</evidence>
<dbReference type="GO" id="GO:0033389">
    <property type="term" value="P:putrescine biosynthetic process from arginine, via agmatine"/>
    <property type="evidence" value="ECO:0007669"/>
    <property type="project" value="TreeGrafter"/>
</dbReference>
<evidence type="ECO:0000313" key="5">
    <source>
        <dbReference type="EMBL" id="EER45784.1"/>
    </source>
</evidence>
<dbReference type="InterPro" id="IPR020855">
    <property type="entry name" value="Ureohydrolase_Mn_BS"/>
</dbReference>
<name>C6H4C4_AJECH</name>
<dbReference type="STRING" id="544712.C6H4C4"/>
<dbReference type="VEuPathDB" id="FungiDB:HCDG_01363"/>
<reference evidence="6" key="1">
    <citation type="submission" date="2009-05" db="EMBL/GenBank/DDBJ databases">
        <title>The genome sequence of Ajellomyces capsulatus strain H143.</title>
        <authorList>
            <person name="Champion M."/>
            <person name="Cuomo C.A."/>
            <person name="Ma L.-J."/>
            <person name="Henn M.R."/>
            <person name="Sil A."/>
            <person name="Goldman B."/>
            <person name="Young S.K."/>
            <person name="Kodira C.D."/>
            <person name="Zeng Q."/>
            <person name="Koehrsen M."/>
            <person name="Alvarado L."/>
            <person name="Berlin A.M."/>
            <person name="Borenstein D."/>
            <person name="Chen Z."/>
            <person name="Engels R."/>
            <person name="Freedman E."/>
            <person name="Gellesch M."/>
            <person name="Goldberg J."/>
            <person name="Griggs A."/>
            <person name="Gujja S."/>
            <person name="Heiman D.I."/>
            <person name="Hepburn T.A."/>
            <person name="Howarth C."/>
            <person name="Jen D."/>
            <person name="Larson L."/>
            <person name="Lewis B."/>
            <person name="Mehta T."/>
            <person name="Park D."/>
            <person name="Pearson M."/>
            <person name="Roberts A."/>
            <person name="Saif S."/>
            <person name="Shea T.D."/>
            <person name="Shenoy N."/>
            <person name="Sisk P."/>
            <person name="Stolte C."/>
            <person name="Sykes S."/>
            <person name="Walk T."/>
            <person name="White J."/>
            <person name="Yandava C."/>
            <person name="Klein B."/>
            <person name="McEwen J.G."/>
            <person name="Puccia R."/>
            <person name="Goldman G.H."/>
            <person name="Felipe M.S."/>
            <person name="Nino-Vega G."/>
            <person name="San-Blas G."/>
            <person name="Taylor J.W."/>
            <person name="Mendoza L."/>
            <person name="Galagan J.E."/>
            <person name="Nusbaum C."/>
            <person name="Birren B.W."/>
        </authorList>
    </citation>
    <scope>NUCLEOTIDE SEQUENCE [LARGE SCALE GENOMIC DNA]</scope>
    <source>
        <strain evidence="6">H143</strain>
    </source>
</reference>
<dbReference type="Pfam" id="PF00491">
    <property type="entry name" value="Arginase"/>
    <property type="match status" value="2"/>
</dbReference>
<proteinExistence type="inferred from homology"/>
<accession>C6H4C4</accession>
<organism evidence="5 6">
    <name type="scientific">Ajellomyces capsulatus (strain H143)</name>
    <name type="common">Darling's disease fungus</name>
    <name type="synonym">Histoplasma capsulatum</name>
    <dbReference type="NCBI Taxonomy" id="544712"/>
    <lineage>
        <taxon>Eukaryota</taxon>
        <taxon>Fungi</taxon>
        <taxon>Dikarya</taxon>
        <taxon>Ascomycota</taxon>
        <taxon>Pezizomycotina</taxon>
        <taxon>Eurotiomycetes</taxon>
        <taxon>Eurotiomycetidae</taxon>
        <taxon>Onygenales</taxon>
        <taxon>Ajellomycetaceae</taxon>
        <taxon>Histoplasma</taxon>
    </lineage>
</organism>
<dbReference type="Gene3D" id="3.40.800.10">
    <property type="entry name" value="Ureohydrolase domain"/>
    <property type="match status" value="2"/>
</dbReference>
<evidence type="ECO:0000256" key="1">
    <source>
        <dbReference type="ARBA" id="ARBA00009227"/>
    </source>
</evidence>
<dbReference type="PANTHER" id="PTHR11358:SF26">
    <property type="entry name" value="GUANIDINO ACID HYDROLASE, MITOCHONDRIAL"/>
    <property type="match status" value="1"/>
</dbReference>
<dbReference type="AlphaFoldDB" id="C6H4C4"/>
<keyword evidence="3 4" id="KW-0378">Hydrolase</keyword>
<dbReference type="Proteomes" id="UP000002624">
    <property type="component" value="Unassembled WGS sequence"/>
</dbReference>
<evidence type="ECO:0000256" key="2">
    <source>
        <dbReference type="ARBA" id="ARBA00022723"/>
    </source>
</evidence>
<dbReference type="SUPFAM" id="SSF52768">
    <property type="entry name" value="Arginase/deacetylase"/>
    <property type="match status" value="1"/>
</dbReference>
<dbReference type="OrthoDB" id="288726at2759"/>
<evidence type="ECO:0000256" key="4">
    <source>
        <dbReference type="RuleBase" id="RU003684"/>
    </source>
</evidence>
<dbReference type="HOGENOM" id="CLU_039478_1_1_1"/>
<dbReference type="InterPro" id="IPR006035">
    <property type="entry name" value="Ureohydrolase"/>
</dbReference>
<dbReference type="CDD" id="cd11592">
    <property type="entry name" value="Agmatinase_PAH"/>
    <property type="match status" value="1"/>
</dbReference>
<dbReference type="PROSITE" id="PS51409">
    <property type="entry name" value="ARGINASE_2"/>
    <property type="match status" value="1"/>
</dbReference>
<dbReference type="InterPro" id="IPR023696">
    <property type="entry name" value="Ureohydrolase_dom_sf"/>
</dbReference>
<dbReference type="PRINTS" id="PR00116">
    <property type="entry name" value="ARGINASE"/>
</dbReference>
<protein>
    <submittedName>
        <fullName evidence="5">Agmatine ureohydrolase</fullName>
    </submittedName>
</protein>
<dbReference type="OMA" id="YELTTIM"/>
<dbReference type="PANTHER" id="PTHR11358">
    <property type="entry name" value="ARGINASE/AGMATINASE"/>
    <property type="match status" value="1"/>
</dbReference>
<evidence type="ECO:0000256" key="3">
    <source>
        <dbReference type="ARBA" id="ARBA00022801"/>
    </source>
</evidence>
<dbReference type="PROSITE" id="PS01053">
    <property type="entry name" value="ARGINASE_1"/>
    <property type="match status" value="1"/>
</dbReference>
<gene>
    <name evidence="5" type="ORF">HCDG_01363</name>
</gene>
<sequence length="447" mass="49379">MAMLCVRGFKCFSALDGKSSNRRWCLPLPPASNPEAWRHCKFFQVAVRHSLQGKHRITIFAAQERGKMLLRSWASILGGFLLYYVNPIYTHDGHDYSNHEKSSIDRREELLEKWDQEWSFFLVFQPFAHLKHVKCLLEPDEHYDIAILGAPFDTSVSFRAGSRFGPRAIPAASARQLPANSYNTRAAINPYLNWARILDCGDIPIMPFDNGVAERQMYEAFLELGTREAPNAIPGISHGKPKIVTLGGDHSITLPALRALHKIYGKPITVFFHTASREGLISNTSSAHAGLCTRLTGLDDGDYSNPGPEQGFLRIHADEIDDVGPNGIINTIISRIGLSPEDPVYLSLDIDVLDPGIAPGTGTPEPGGWTTRELIRILRGIEKLNFVGADIVEVSPSYDTGGETTALAAAQVAFEIITSMVKLGVKEEVGGWYGKKEEAGKKKRDEL</sequence>
<comment type="similarity">
    <text evidence="1">Belongs to the arginase family. Agmatinase subfamily.</text>
</comment>
<dbReference type="GO" id="GO:0046872">
    <property type="term" value="F:metal ion binding"/>
    <property type="evidence" value="ECO:0007669"/>
    <property type="project" value="UniProtKB-KW"/>
</dbReference>
<dbReference type="GO" id="GO:0008783">
    <property type="term" value="F:agmatinase activity"/>
    <property type="evidence" value="ECO:0007669"/>
    <property type="project" value="TreeGrafter"/>
</dbReference>